<dbReference type="RefSeq" id="WP_151596703.1">
    <property type="nucleotide sequence ID" value="NZ_WBMS02000025.1"/>
</dbReference>
<proteinExistence type="predicted"/>
<gene>
    <name evidence="2" type="ORF">F8568_028120</name>
</gene>
<evidence type="ECO:0000313" key="2">
    <source>
        <dbReference type="EMBL" id="MWA04177.1"/>
    </source>
</evidence>
<dbReference type="AlphaFoldDB" id="A0A6I4MJK5"/>
<comment type="caution">
    <text evidence="2">The sequence shown here is derived from an EMBL/GenBank/DDBJ whole genome shotgun (WGS) entry which is preliminary data.</text>
</comment>
<name>A0A6I4MJK5_9ACTN</name>
<evidence type="ECO:0000256" key="1">
    <source>
        <dbReference type="SAM" id="MobiDB-lite"/>
    </source>
</evidence>
<evidence type="ECO:0008006" key="4">
    <source>
        <dbReference type="Google" id="ProtNLM"/>
    </source>
</evidence>
<accession>A0A6I4MJK5</accession>
<sequence length="193" mass="20053">MSDRGARPHRHLAATGAVLALALALTGCGGGKKKSADPTPPPPPSPQPTEQANAAPGSTALKSSGGLRKPVTYDDKVTVAISNIRYVKNKDLGPGELTGKVLTIFTLKFTNGSGKPLDLNKVQVTAVYGSKKTRAQHTSYANLNDFYGTVPAGGAKSASYAFDLPSSGYKSVMVGVKFDAQHKTALFTGALHN</sequence>
<feature type="region of interest" description="Disordered" evidence="1">
    <location>
        <begin position="28"/>
        <end position="68"/>
    </location>
</feature>
<organism evidence="2 3">
    <name type="scientific">Actinomadura physcomitrii</name>
    <dbReference type="NCBI Taxonomy" id="2650748"/>
    <lineage>
        <taxon>Bacteria</taxon>
        <taxon>Bacillati</taxon>
        <taxon>Actinomycetota</taxon>
        <taxon>Actinomycetes</taxon>
        <taxon>Streptosporangiales</taxon>
        <taxon>Thermomonosporaceae</taxon>
        <taxon>Actinomadura</taxon>
    </lineage>
</organism>
<evidence type="ECO:0000313" key="3">
    <source>
        <dbReference type="Proteomes" id="UP000462055"/>
    </source>
</evidence>
<reference evidence="2" key="1">
    <citation type="submission" date="2019-12" db="EMBL/GenBank/DDBJ databases">
        <title>Actinomadura physcomitrii sp. nov., a novel actinomycete isolated from moss [Physcomitrium sphaericum (Ludw) Fuernr].</title>
        <authorList>
            <person name="Zhuang X."/>
        </authorList>
    </citation>
    <scope>NUCLEOTIDE SEQUENCE [LARGE SCALE GENOMIC DNA]</scope>
    <source>
        <strain evidence="2">LD22</strain>
    </source>
</reference>
<dbReference type="PROSITE" id="PS51257">
    <property type="entry name" value="PROKAR_LIPOPROTEIN"/>
    <property type="match status" value="1"/>
</dbReference>
<keyword evidence="3" id="KW-1185">Reference proteome</keyword>
<protein>
    <recommendedName>
        <fullName evidence="4">DUF4352 domain-containing protein</fullName>
    </recommendedName>
</protein>
<feature type="compositionally biased region" description="Pro residues" evidence="1">
    <location>
        <begin position="38"/>
        <end position="47"/>
    </location>
</feature>
<dbReference type="EMBL" id="WBMS02000025">
    <property type="protein sequence ID" value="MWA04177.1"/>
    <property type="molecule type" value="Genomic_DNA"/>
</dbReference>
<dbReference type="Proteomes" id="UP000462055">
    <property type="component" value="Unassembled WGS sequence"/>
</dbReference>